<keyword evidence="3" id="KW-0343">GTPase activation</keyword>
<name>A0ABP0H017_CLALP</name>
<evidence type="ECO:0000256" key="1">
    <source>
        <dbReference type="ARBA" id="ARBA00004496"/>
    </source>
</evidence>
<dbReference type="PANTHER" id="PTHR12472">
    <property type="entry name" value="RAB3-GAP REGULATORY DOMAIN"/>
    <property type="match status" value="1"/>
</dbReference>
<dbReference type="Proteomes" id="UP001642483">
    <property type="component" value="Unassembled WGS sequence"/>
</dbReference>
<evidence type="ECO:0000256" key="3">
    <source>
        <dbReference type="ARBA" id="ARBA00022468"/>
    </source>
</evidence>
<dbReference type="Pfam" id="PF14655">
    <property type="entry name" value="RAB3GAP2_N"/>
    <property type="match status" value="1"/>
</dbReference>
<evidence type="ECO:0000259" key="6">
    <source>
        <dbReference type="Pfam" id="PF14656"/>
    </source>
</evidence>
<reference evidence="7 8" key="1">
    <citation type="submission" date="2024-02" db="EMBL/GenBank/DDBJ databases">
        <authorList>
            <person name="Daric V."/>
            <person name="Darras S."/>
        </authorList>
    </citation>
    <scope>NUCLEOTIDE SEQUENCE [LARGE SCALE GENOMIC DNA]</scope>
</reference>
<dbReference type="EMBL" id="CAWYQH010000163">
    <property type="protein sequence ID" value="CAK8697150.1"/>
    <property type="molecule type" value="Genomic_DNA"/>
</dbReference>
<evidence type="ECO:0000256" key="2">
    <source>
        <dbReference type="ARBA" id="ARBA00008153"/>
    </source>
</evidence>
<evidence type="ECO:0000313" key="7">
    <source>
        <dbReference type="EMBL" id="CAK8697150.1"/>
    </source>
</evidence>
<dbReference type="InterPro" id="IPR032839">
    <property type="entry name" value="RAB3GAP_N"/>
</dbReference>
<feature type="domain" description="Rab3-GAP regulatory subunit N-terminal" evidence="5">
    <location>
        <begin position="37"/>
        <end position="459"/>
    </location>
</feature>
<sequence>MYKRSDADEWTDTGWEENFDFDNIENMEQKANDDKNWISNCCVGISPTTDFVCFAHKDKAVFYSADAATQNLKSGDFSNLTVCFQGVLAENDGEVITNVLCLPLMSLKQSSHGSRDWICVLVGFSSGYVRMYTDKGDMLISELLHDTPVIQFSCHTFDVSFNQSMSIGRHDELTILYENCLVAIDGLSLFHTLRSCRSQLAMAAAHGMKVDDPPPLSYKKWILRGQERIQAHVGTGVSTSSTFDQLKSNSITKGFGSDSKCGKSSVYPYIAVGSGPFIGFYYAVEGNTQPFLSHVAHVVADKFKSALFNATSGFFSWGQSTSVSDPTTGNRKKKVEPGSYLDIHSGLPDSQRAVKNIVLAPGSNWLVATADSFGRVMLVNINETSVLRMWKGYRDAQIGFVRVKDEDSDYENADGSHKPRKSALFLVIYAPRRGILEIWSCINGPRVGTFNIGKNAKLLFPGFGMFGVISSKQKMISHPYTVQCCVLEADGHVKDISIPFHLALSDAKSNKARDIHHLKKVTQMLQNGLSTNDGDKVIGLIMDMRLPTVQKQAVEKLLLSKNVEMFIVENCLRKLTEQLKLREMKREEKSFSEYLHTQIVLIDLFKSFLEMNLDHDDVPVDNTSAAAFSDDLMKLLKISHSDAKRSCELISSFEKAFQDPTAVNVNYAEKVKPIEVLDFLRSFSFDRNVSRYKFIVGPKMKPTLLGHFIFHKSLFGVSLPSDVINNIQKFIKVDKKDILQLLLDYWLASSSDVTHNLVESVRNLEQFFEMLISPCGDDDDYVGGDGISTWWQWLKNEVCMPSKHIVPAYLVSLVVRAVAIKPTLNKTAINNQADASLTTVEEKGTESHSEYTEQFESGSGWETLWPELEQWNLLVKQLEDCILINTALVLAHRMKSTVNKDEDFQAVSVFELLHNGPGYVPELVAEQICSLQMAPSLIASGNALKENMEDQSTELPSYFHDFLQNTLQPQLPVSLSHNSLYAHCFWEEMLLWNKDPEDTSHLTNAISYLSFISQDPPLQSGLALMAWHTFISKRFVALAKLVNKVGKAPKDRLCRKDVGLCATSMSNFCYCCTQLLQTVANASSNSLATPNQDLEQWADENWVDVTGKESIVDLGKHQLTANMYLLQLFMDLAFVLNAVMEFSLRGVKPLTALFDANQHKMFFMDLTTVRISQSEIVDPFIIQHREDFLFKLVTAAVKLLKEKECDDDLCLPHDPIVWAEASIHLAERLGTDRRKIQSHYLHELFQHGLDELGRSMFYVLEFNEDLQSDLLAIIGKRLAYQMSIISPDRNVLLVSHMSTTLTSWLRNQTPVEMYHGHVSMRETVLTLGELIRTMSENHSLFTLSNMLYEALTLLVDVDVAEDE</sequence>
<comment type="caution">
    <text evidence="7">The sequence shown here is derived from an EMBL/GenBank/DDBJ whole genome shotgun (WGS) entry which is preliminary data.</text>
</comment>
<dbReference type="InterPro" id="IPR029257">
    <property type="entry name" value="RAB3GAP2_C"/>
</dbReference>
<gene>
    <name evidence="7" type="ORF">CVLEPA_LOCUS30420</name>
</gene>
<evidence type="ECO:0008006" key="9">
    <source>
        <dbReference type="Google" id="ProtNLM"/>
    </source>
</evidence>
<keyword evidence="4" id="KW-0963">Cytoplasm</keyword>
<dbReference type="PANTHER" id="PTHR12472:SF0">
    <property type="entry name" value="RAB3 GTPASE-ACTIVATING PROTEIN NON-CATALYTIC SUBUNIT"/>
    <property type="match status" value="1"/>
</dbReference>
<dbReference type="Pfam" id="PF14656">
    <property type="entry name" value="RAB3GAP2_C"/>
    <property type="match status" value="1"/>
</dbReference>
<feature type="domain" description="Rab3GAP regulatory subunit C-terminal" evidence="6">
    <location>
        <begin position="737"/>
        <end position="1333"/>
    </location>
</feature>
<comment type="subcellular location">
    <subcellularLocation>
        <location evidence="1">Cytoplasm</location>
    </subcellularLocation>
</comment>
<evidence type="ECO:0000256" key="4">
    <source>
        <dbReference type="ARBA" id="ARBA00022490"/>
    </source>
</evidence>
<keyword evidence="8" id="KW-1185">Reference proteome</keyword>
<comment type="similarity">
    <text evidence="2">Belongs to the Rab3-GAP regulatory subunit family.</text>
</comment>
<evidence type="ECO:0000313" key="8">
    <source>
        <dbReference type="Proteomes" id="UP001642483"/>
    </source>
</evidence>
<proteinExistence type="inferred from homology"/>
<evidence type="ECO:0000259" key="5">
    <source>
        <dbReference type="Pfam" id="PF14655"/>
    </source>
</evidence>
<organism evidence="7 8">
    <name type="scientific">Clavelina lepadiformis</name>
    <name type="common">Light-bulb sea squirt</name>
    <name type="synonym">Ascidia lepadiformis</name>
    <dbReference type="NCBI Taxonomy" id="159417"/>
    <lineage>
        <taxon>Eukaryota</taxon>
        <taxon>Metazoa</taxon>
        <taxon>Chordata</taxon>
        <taxon>Tunicata</taxon>
        <taxon>Ascidiacea</taxon>
        <taxon>Aplousobranchia</taxon>
        <taxon>Clavelinidae</taxon>
        <taxon>Clavelina</taxon>
    </lineage>
</organism>
<dbReference type="InterPro" id="IPR026059">
    <property type="entry name" value="Rab3GAP2"/>
</dbReference>
<accession>A0ABP0H017</accession>
<protein>
    <recommendedName>
        <fullName evidence="9">Rab3 GTPase-activating protein non-catalytic subunit</fullName>
    </recommendedName>
</protein>